<dbReference type="PROSITE" id="PS51257">
    <property type="entry name" value="PROKAR_LIPOPROTEIN"/>
    <property type="match status" value="1"/>
</dbReference>
<feature type="chain" id="PRO_5004825869" description="beta-N-acetylhexosaminidase" evidence="7">
    <location>
        <begin position="20"/>
        <end position="765"/>
    </location>
</feature>
<sequence>MKKYSLFFLSLLLLLIVFSCTEDRNIVVVDDINIIPQPNQITPKEGHFFLSNQTSYNFEDLKLAPIADHFKQQLQELHGLSIGANDASDNMIEMKIDSSLSLGPEGYHLEISKNKIGIAAPSPRGVFYGLQSLLQMLPMSTGGFPNEAINYQIPATEIIDEPAFKWRGLMLDVSRHFYSVAFIKKHLDILSMFKINKFHWHLTDDQGWRMEIKAYPKLTKIGSKRKDDDGSIYGGYYTQEEIKDVVNYARERFIDVVPEFDIPGHMMAALAAYPNLACTPKHYEVRTLWGVETNILCAGKEDTYTFMSTVIDEMATMFPYEYYHMGGDETPTDKWKLCSLCQQKMKQYGLANEHELKSYVMAEVEKMLHAHDKKMIGWDEILEGGITATTNIMSWQGEEGGIKAANAGHDVIMTPSSYLYLNFYQGDLNVEPMAFGGDVPLKKVYQYDPIPHEIEASRQHHILGAQANVWTEYVEQDSMLAYLMYPRAIALSESLWSREHDYEDFLKRLNQLYPKLDALEVNYHIPLPEGPETRTLKFLDSITIPFHTTQPVKMVYTTDGTSPTMDSQVYEGPFNFKENTTLKIASVLDHGKVSLVNEFKIVKTKLKASLDTIPAGQGLEMSIAKGIFNDPDQINPELFKSAGVIDSLAAANKTYYWGHSIDSTQFKAVILEGMIEIPEDHLYTFSSLQDRIWIGDSLVIDNANSIRKHPKQGMIALQKGFHKLQILYINNIKKGWATDWNTVELQFKKNNDSIYRKVKSNMLYR</sequence>
<comment type="caution">
    <text evidence="11">The sequence shown here is derived from an EMBL/GenBank/DDBJ whole genome shotgun (WGS) entry which is preliminary data.</text>
</comment>
<reference evidence="12" key="1">
    <citation type="submission" date="2013-11" db="EMBL/GenBank/DDBJ databases">
        <title>Draft genome sequence from a member of Zhouia, isolated tidal flat.</title>
        <authorList>
            <person name="Jin H."/>
            <person name="Jeon C.O."/>
        </authorList>
    </citation>
    <scope>NUCLEOTIDE SEQUENCE [LARGE SCALE GENOMIC DNA]</scope>
    <source>
        <strain evidence="12">AD3</strain>
    </source>
</reference>
<keyword evidence="4 11" id="KW-0378">Hydrolase</keyword>
<evidence type="ECO:0000256" key="1">
    <source>
        <dbReference type="ARBA" id="ARBA00001231"/>
    </source>
</evidence>
<dbReference type="GO" id="GO:0004563">
    <property type="term" value="F:beta-N-acetylhexosaminidase activity"/>
    <property type="evidence" value="ECO:0007669"/>
    <property type="project" value="UniProtKB-EC"/>
</dbReference>
<evidence type="ECO:0000313" key="11">
    <source>
        <dbReference type="EMBL" id="ETN93750.1"/>
    </source>
</evidence>
<dbReference type="InterPro" id="IPR015883">
    <property type="entry name" value="Glyco_hydro_20_cat"/>
</dbReference>
<feature type="domain" description="Beta-hexosaminidase bacterial type N-terminal" evidence="9">
    <location>
        <begin position="32"/>
        <end position="160"/>
    </location>
</feature>
<evidence type="ECO:0000256" key="6">
    <source>
        <dbReference type="PIRSR" id="PIRSR625705-1"/>
    </source>
</evidence>
<proteinExistence type="inferred from homology"/>
<evidence type="ECO:0000259" key="8">
    <source>
        <dbReference type="Pfam" id="PF00728"/>
    </source>
</evidence>
<evidence type="ECO:0000256" key="7">
    <source>
        <dbReference type="SAM" id="SignalP"/>
    </source>
</evidence>
<dbReference type="CDD" id="cd06563">
    <property type="entry name" value="GH20_chitobiase-like"/>
    <property type="match status" value="1"/>
</dbReference>
<dbReference type="SUPFAM" id="SSF51445">
    <property type="entry name" value="(Trans)glycosidases"/>
    <property type="match status" value="1"/>
</dbReference>
<dbReference type="InterPro" id="IPR017853">
    <property type="entry name" value="GH"/>
</dbReference>
<dbReference type="Gene3D" id="3.20.20.80">
    <property type="entry name" value="Glycosidases"/>
    <property type="match status" value="1"/>
</dbReference>
<evidence type="ECO:0000256" key="3">
    <source>
        <dbReference type="ARBA" id="ARBA00012663"/>
    </source>
</evidence>
<keyword evidence="5 11" id="KW-0326">Glycosidase</keyword>
<dbReference type="GO" id="GO:0005975">
    <property type="term" value="P:carbohydrate metabolic process"/>
    <property type="evidence" value="ECO:0007669"/>
    <property type="project" value="InterPro"/>
</dbReference>
<dbReference type="PRINTS" id="PR00738">
    <property type="entry name" value="GLHYDRLASE20"/>
</dbReference>
<dbReference type="STRING" id="376730.SAMN04487906_0166"/>
<dbReference type="InterPro" id="IPR015882">
    <property type="entry name" value="HEX_bac_N"/>
</dbReference>
<protein>
    <recommendedName>
        <fullName evidence="3">beta-N-acetylhexosaminidase</fullName>
        <ecNumber evidence="3">3.2.1.52</ecNumber>
    </recommendedName>
</protein>
<feature type="domain" description="GH29D-like beta-sandwich" evidence="10">
    <location>
        <begin position="543"/>
        <end position="594"/>
    </location>
</feature>
<evidence type="ECO:0000313" key="12">
    <source>
        <dbReference type="Proteomes" id="UP000018850"/>
    </source>
</evidence>
<keyword evidence="7" id="KW-0732">Signal</keyword>
<name>W2UHZ6_9FLAO</name>
<dbReference type="Gene3D" id="3.30.379.10">
    <property type="entry name" value="Chitobiase/beta-hexosaminidase domain 2-like"/>
    <property type="match status" value="1"/>
</dbReference>
<evidence type="ECO:0000259" key="9">
    <source>
        <dbReference type="Pfam" id="PF02838"/>
    </source>
</evidence>
<dbReference type="InterPro" id="IPR025705">
    <property type="entry name" value="Beta_hexosaminidase_sua/sub"/>
</dbReference>
<evidence type="ECO:0000259" key="10">
    <source>
        <dbReference type="Pfam" id="PF13290"/>
    </source>
</evidence>
<feature type="active site" description="Proton donor" evidence="6">
    <location>
        <position position="329"/>
    </location>
</feature>
<dbReference type="GO" id="GO:0016020">
    <property type="term" value="C:membrane"/>
    <property type="evidence" value="ECO:0007669"/>
    <property type="project" value="TreeGrafter"/>
</dbReference>
<reference evidence="11 12" key="2">
    <citation type="journal article" date="2016" name="Genome Announc.">
        <title>Draft Genome Sequence of Zhouia amylolytica AD3, Isolated from Tidal Flat Sediment.</title>
        <authorList>
            <person name="Jia B."/>
            <person name="Jin H.M."/>
            <person name="Lee H.J."/>
            <person name="Jeon C.O."/>
        </authorList>
    </citation>
    <scope>NUCLEOTIDE SEQUENCE [LARGE SCALE GENOMIC DNA]</scope>
    <source>
        <strain evidence="11 12">AD3</strain>
    </source>
</reference>
<dbReference type="InterPro" id="IPR029018">
    <property type="entry name" value="Hex-like_dom2"/>
</dbReference>
<dbReference type="SUPFAM" id="SSF56988">
    <property type="entry name" value="Anthrax protective antigen"/>
    <property type="match status" value="1"/>
</dbReference>
<dbReference type="EC" id="3.2.1.52" evidence="3"/>
<dbReference type="AlphaFoldDB" id="W2UHZ6"/>
<dbReference type="InterPro" id="IPR059177">
    <property type="entry name" value="GH29D-like_dom"/>
</dbReference>
<dbReference type="EMBL" id="AYXY01000031">
    <property type="protein sequence ID" value="ETN93750.1"/>
    <property type="molecule type" value="Genomic_DNA"/>
</dbReference>
<evidence type="ECO:0000256" key="4">
    <source>
        <dbReference type="ARBA" id="ARBA00022801"/>
    </source>
</evidence>
<evidence type="ECO:0000256" key="5">
    <source>
        <dbReference type="ARBA" id="ARBA00023295"/>
    </source>
</evidence>
<organism evidence="11 12">
    <name type="scientific">Zhouia amylolytica AD3</name>
    <dbReference type="NCBI Taxonomy" id="1286632"/>
    <lineage>
        <taxon>Bacteria</taxon>
        <taxon>Pseudomonadati</taxon>
        <taxon>Bacteroidota</taxon>
        <taxon>Flavobacteriia</taxon>
        <taxon>Flavobacteriales</taxon>
        <taxon>Flavobacteriaceae</taxon>
        <taxon>Zhouia</taxon>
    </lineage>
</organism>
<feature type="signal peptide" evidence="7">
    <location>
        <begin position="1"/>
        <end position="19"/>
    </location>
</feature>
<comment type="catalytic activity">
    <reaction evidence="1">
        <text>Hydrolysis of terminal non-reducing N-acetyl-D-hexosamine residues in N-acetyl-beta-D-hexosaminides.</text>
        <dbReference type="EC" id="3.2.1.52"/>
    </reaction>
</comment>
<dbReference type="PANTHER" id="PTHR22600:SF57">
    <property type="entry name" value="BETA-N-ACETYLHEXOSAMINIDASE"/>
    <property type="match status" value="1"/>
</dbReference>
<dbReference type="Pfam" id="PF13290">
    <property type="entry name" value="CHB_HEX_C_1"/>
    <property type="match status" value="1"/>
</dbReference>
<dbReference type="Pfam" id="PF02838">
    <property type="entry name" value="Glyco_hydro_20b"/>
    <property type="match status" value="1"/>
</dbReference>
<dbReference type="Pfam" id="PF00728">
    <property type="entry name" value="Glyco_hydro_20"/>
    <property type="match status" value="1"/>
</dbReference>
<dbReference type="RefSeq" id="WP_038268800.1">
    <property type="nucleotide sequence ID" value="NZ_AYXY01000031.1"/>
</dbReference>
<dbReference type="GO" id="GO:0030203">
    <property type="term" value="P:glycosaminoglycan metabolic process"/>
    <property type="evidence" value="ECO:0007669"/>
    <property type="project" value="TreeGrafter"/>
</dbReference>
<evidence type="ECO:0000256" key="2">
    <source>
        <dbReference type="ARBA" id="ARBA00006285"/>
    </source>
</evidence>
<feature type="domain" description="Glycoside hydrolase family 20 catalytic" evidence="8">
    <location>
        <begin position="164"/>
        <end position="498"/>
    </location>
</feature>
<dbReference type="Proteomes" id="UP000018850">
    <property type="component" value="Unassembled WGS sequence"/>
</dbReference>
<dbReference type="PANTHER" id="PTHR22600">
    <property type="entry name" value="BETA-HEXOSAMINIDASE"/>
    <property type="match status" value="1"/>
</dbReference>
<dbReference type="eggNOG" id="COG3525">
    <property type="taxonomic scope" value="Bacteria"/>
</dbReference>
<dbReference type="SUPFAM" id="SSF55545">
    <property type="entry name" value="beta-N-acetylhexosaminidase-like domain"/>
    <property type="match status" value="1"/>
</dbReference>
<accession>W2UHZ6</accession>
<dbReference type="Gene3D" id="3.90.182.10">
    <property type="entry name" value="Toxin - Anthrax Protective Antigen,domain 1"/>
    <property type="match status" value="1"/>
</dbReference>
<gene>
    <name evidence="11" type="ORF">P278_31600</name>
</gene>
<keyword evidence="12" id="KW-1185">Reference proteome</keyword>
<dbReference type="PATRIC" id="fig|1286632.3.peg.3153"/>
<comment type="similarity">
    <text evidence="2">Belongs to the glycosyl hydrolase 20 family.</text>
</comment>